<organism evidence="1 2">
    <name type="scientific">Brachionus calyciflorus</name>
    <dbReference type="NCBI Taxonomy" id="104777"/>
    <lineage>
        <taxon>Eukaryota</taxon>
        <taxon>Metazoa</taxon>
        <taxon>Spiralia</taxon>
        <taxon>Gnathifera</taxon>
        <taxon>Rotifera</taxon>
        <taxon>Eurotatoria</taxon>
        <taxon>Monogononta</taxon>
        <taxon>Pseudotrocha</taxon>
        <taxon>Ploima</taxon>
        <taxon>Brachionidae</taxon>
        <taxon>Brachionus</taxon>
    </lineage>
</organism>
<sequence length="290" mass="33009">MFNVFFNSKSSLVFDSKKSNKEKIKNSSLLQINLSPSLERSSKKTNLSIFQNFDTSYTNHLKVTDHIYSDGNNLMIGQTHDDQDFNETNKTCNDDFSEEINNLSSDDGSENSLFETSLTESSISEEEEDDSNIFTPNDIINESELYPNSPINLNQFLIAFYAVKAKHKFLKENLCEKCEIEKSVLIRFGLAPQIKEIVEKDDNFCQIIEANAKARAKSDQTIQNALDGKIYQDMIKTVSYDKLVISLNLNTDGCPLVKSKNYTLWPLLGTILELDQSCREKFENMIILGI</sequence>
<evidence type="ECO:0000313" key="2">
    <source>
        <dbReference type="Proteomes" id="UP000663879"/>
    </source>
</evidence>
<dbReference type="EMBL" id="CAJNOC010005717">
    <property type="protein sequence ID" value="CAF1060034.1"/>
    <property type="molecule type" value="Genomic_DNA"/>
</dbReference>
<accession>A0A814L241</accession>
<reference evidence="1" key="1">
    <citation type="submission" date="2021-02" db="EMBL/GenBank/DDBJ databases">
        <authorList>
            <person name="Nowell W R."/>
        </authorList>
    </citation>
    <scope>NUCLEOTIDE SEQUENCE</scope>
    <source>
        <strain evidence="1">Ploen Becks lab</strain>
    </source>
</reference>
<dbReference type="Proteomes" id="UP000663879">
    <property type="component" value="Unassembled WGS sequence"/>
</dbReference>
<dbReference type="OrthoDB" id="3263820at2759"/>
<evidence type="ECO:0000313" key="1">
    <source>
        <dbReference type="EMBL" id="CAF1060034.1"/>
    </source>
</evidence>
<dbReference type="AlphaFoldDB" id="A0A814L241"/>
<comment type="caution">
    <text evidence="1">The sequence shown here is derived from an EMBL/GenBank/DDBJ whole genome shotgun (WGS) entry which is preliminary data.</text>
</comment>
<name>A0A814L241_9BILA</name>
<gene>
    <name evidence="1" type="ORF">OXX778_LOCUS19238</name>
</gene>
<protein>
    <submittedName>
        <fullName evidence="1">Uncharacterized protein</fullName>
    </submittedName>
</protein>
<proteinExistence type="predicted"/>
<keyword evidence="2" id="KW-1185">Reference proteome</keyword>